<accession>A0A0G1FR10</accession>
<dbReference type="Pfam" id="PF00675">
    <property type="entry name" value="Peptidase_M16"/>
    <property type="match status" value="1"/>
</dbReference>
<dbReference type="InterPro" id="IPR001431">
    <property type="entry name" value="Pept_M16_Zn_BS"/>
</dbReference>
<gene>
    <name evidence="6" type="ORF">UW07_C0013G0007</name>
</gene>
<dbReference type="SUPFAM" id="SSF63411">
    <property type="entry name" value="LuxS/MPP-like metallohydrolase"/>
    <property type="match status" value="2"/>
</dbReference>
<feature type="domain" description="Peptidase M16 C-terminal" evidence="5">
    <location>
        <begin position="169"/>
        <end position="341"/>
    </location>
</feature>
<feature type="coiled-coil region" evidence="3">
    <location>
        <begin position="309"/>
        <end position="336"/>
    </location>
</feature>
<dbReference type="InterPro" id="IPR011249">
    <property type="entry name" value="Metalloenz_LuxS/M16"/>
</dbReference>
<dbReference type="GO" id="GO:0046872">
    <property type="term" value="F:metal ion binding"/>
    <property type="evidence" value="ECO:0007669"/>
    <property type="project" value="InterPro"/>
</dbReference>
<evidence type="ECO:0000256" key="3">
    <source>
        <dbReference type="SAM" id="Coils"/>
    </source>
</evidence>
<evidence type="ECO:0000259" key="4">
    <source>
        <dbReference type="Pfam" id="PF00675"/>
    </source>
</evidence>
<dbReference type="Pfam" id="PF05193">
    <property type="entry name" value="Peptidase_M16_C"/>
    <property type="match status" value="1"/>
</dbReference>
<evidence type="ECO:0000256" key="1">
    <source>
        <dbReference type="ARBA" id="ARBA00007261"/>
    </source>
</evidence>
<dbReference type="PANTHER" id="PTHR11851">
    <property type="entry name" value="METALLOPROTEASE"/>
    <property type="match status" value="1"/>
</dbReference>
<dbReference type="InterPro" id="IPR011765">
    <property type="entry name" value="Pept_M16_N"/>
</dbReference>
<sequence length="425" mass="48225">MKFSKKVLKNGLRVVTIPMKDNPTATVLVLVEAGSKYETKKVNGISHFLEHMCFKGTIKRPKAIDISKELDALGSQYNAFTAQEYTGYYAKSDAKHFNKIFDIVSDIYLNSTFPEAEMEKEKGVIIEEINMYEDLPNRHVQDLIMKLLYGDTPAGWNIVGEKKNILGMKRDDFIRYKKEHYLPEATVIIVAGAVTEREVVKKANKIFGRVKPGKKIGKAKVKEAQKKPAALVNFKKTDQTHFVLGVRSYGLFSRKNAVLSVLGGVLGGGMSSRLFQKLREEMGVGYYVRAYNDAYTDHGFLQISAGVDNKRIEEVIKAVIEECRKLKRELVFKEELEKVKECLIGNMKLSLESSDDIANFYGGQELLKRELKNAEEKAKEIRKVTAGQIKKIANEIFQNKGLNLALVGPFRRKQEKNRLLKLLQF</sequence>
<protein>
    <submittedName>
        <fullName evidence="6">Processing protease</fullName>
    </submittedName>
</protein>
<keyword evidence="6" id="KW-0645">Protease</keyword>
<feature type="domain" description="Peptidase M16 N-terminal" evidence="4">
    <location>
        <begin position="14"/>
        <end position="159"/>
    </location>
</feature>
<dbReference type="GO" id="GO:0004222">
    <property type="term" value="F:metalloendopeptidase activity"/>
    <property type="evidence" value="ECO:0007669"/>
    <property type="project" value="InterPro"/>
</dbReference>
<reference evidence="6 7" key="1">
    <citation type="journal article" date="2015" name="Nature">
        <title>rRNA introns, odd ribosomes, and small enigmatic genomes across a large radiation of phyla.</title>
        <authorList>
            <person name="Brown C.T."/>
            <person name="Hug L.A."/>
            <person name="Thomas B.C."/>
            <person name="Sharon I."/>
            <person name="Castelle C.J."/>
            <person name="Singh A."/>
            <person name="Wilkins M.J."/>
            <person name="Williams K.H."/>
            <person name="Banfield J.F."/>
        </authorList>
    </citation>
    <scope>NUCLEOTIDE SEQUENCE [LARGE SCALE GENOMIC DNA]</scope>
</reference>
<evidence type="ECO:0000313" key="7">
    <source>
        <dbReference type="Proteomes" id="UP000033831"/>
    </source>
</evidence>
<comment type="similarity">
    <text evidence="1 2">Belongs to the peptidase M16 family.</text>
</comment>
<dbReference type="PROSITE" id="PS00143">
    <property type="entry name" value="INSULINASE"/>
    <property type="match status" value="1"/>
</dbReference>
<dbReference type="EMBL" id="LCGX01000013">
    <property type="protein sequence ID" value="KKT24518.1"/>
    <property type="molecule type" value="Genomic_DNA"/>
</dbReference>
<keyword evidence="3" id="KW-0175">Coiled coil</keyword>
<evidence type="ECO:0000313" key="6">
    <source>
        <dbReference type="EMBL" id="KKT24518.1"/>
    </source>
</evidence>
<dbReference type="AlphaFoldDB" id="A0A0G1FR10"/>
<dbReference type="InterPro" id="IPR007863">
    <property type="entry name" value="Peptidase_M16_C"/>
</dbReference>
<comment type="caution">
    <text evidence="6">The sequence shown here is derived from an EMBL/GenBank/DDBJ whole genome shotgun (WGS) entry which is preliminary data.</text>
</comment>
<dbReference type="GO" id="GO:0006508">
    <property type="term" value="P:proteolysis"/>
    <property type="evidence" value="ECO:0007669"/>
    <property type="project" value="UniProtKB-KW"/>
</dbReference>
<proteinExistence type="inferred from homology"/>
<dbReference type="InterPro" id="IPR050361">
    <property type="entry name" value="MPP/UQCRC_Complex"/>
</dbReference>
<evidence type="ECO:0000259" key="5">
    <source>
        <dbReference type="Pfam" id="PF05193"/>
    </source>
</evidence>
<organism evidence="6 7">
    <name type="scientific">Candidatus Nomurabacteria bacterium GW2011_GWF2_43_8</name>
    <dbReference type="NCBI Taxonomy" id="1618779"/>
    <lineage>
        <taxon>Bacteria</taxon>
        <taxon>Candidatus Nomuraibacteriota</taxon>
    </lineage>
</organism>
<name>A0A0G1FR10_9BACT</name>
<dbReference type="PANTHER" id="PTHR11851:SF49">
    <property type="entry name" value="MITOCHONDRIAL-PROCESSING PEPTIDASE SUBUNIT ALPHA"/>
    <property type="match status" value="1"/>
</dbReference>
<dbReference type="PATRIC" id="fig|1618779.3.peg.279"/>
<keyword evidence="6" id="KW-0378">Hydrolase</keyword>
<evidence type="ECO:0000256" key="2">
    <source>
        <dbReference type="RuleBase" id="RU004447"/>
    </source>
</evidence>
<dbReference type="Gene3D" id="3.30.830.10">
    <property type="entry name" value="Metalloenzyme, LuxS/M16 peptidase-like"/>
    <property type="match status" value="2"/>
</dbReference>
<dbReference type="Proteomes" id="UP000033831">
    <property type="component" value="Unassembled WGS sequence"/>
</dbReference>